<evidence type="ECO:0000256" key="2">
    <source>
        <dbReference type="SAM" id="Phobius"/>
    </source>
</evidence>
<keyword evidence="4" id="KW-1185">Reference proteome</keyword>
<comment type="caution">
    <text evidence="3">The sequence shown here is derived from an EMBL/GenBank/DDBJ whole genome shotgun (WGS) entry which is preliminary data.</text>
</comment>
<proteinExistence type="inferred from homology"/>
<keyword evidence="2" id="KW-0812">Transmembrane</keyword>
<organism evidence="3 4">
    <name type="scientific">Liquidambar formosana</name>
    <name type="common">Formosan gum</name>
    <dbReference type="NCBI Taxonomy" id="63359"/>
    <lineage>
        <taxon>Eukaryota</taxon>
        <taxon>Viridiplantae</taxon>
        <taxon>Streptophyta</taxon>
        <taxon>Embryophyta</taxon>
        <taxon>Tracheophyta</taxon>
        <taxon>Spermatophyta</taxon>
        <taxon>Magnoliopsida</taxon>
        <taxon>eudicotyledons</taxon>
        <taxon>Gunneridae</taxon>
        <taxon>Pentapetalae</taxon>
        <taxon>Saxifragales</taxon>
        <taxon>Altingiaceae</taxon>
        <taxon>Liquidambar</taxon>
    </lineage>
</organism>
<dbReference type="Gene3D" id="3.30.1780.10">
    <property type="entry name" value="ornithine cyclodeaminase, domain 1"/>
    <property type="match status" value="1"/>
</dbReference>
<reference evidence="3 4" key="1">
    <citation type="journal article" date="2024" name="Plant J.">
        <title>Genome sequences and population genomics reveal climatic adaptation and genomic divergence between two closely related sweetgum species.</title>
        <authorList>
            <person name="Xu W.Q."/>
            <person name="Ren C.Q."/>
            <person name="Zhang X.Y."/>
            <person name="Comes H.P."/>
            <person name="Liu X.H."/>
            <person name="Li Y.G."/>
            <person name="Kettle C.J."/>
            <person name="Jalonen R."/>
            <person name="Gaisberger H."/>
            <person name="Ma Y.Z."/>
            <person name="Qiu Y.X."/>
        </authorList>
    </citation>
    <scope>NUCLEOTIDE SEQUENCE [LARGE SCALE GENOMIC DNA]</scope>
    <source>
        <strain evidence="3">Hangzhou</strain>
    </source>
</reference>
<dbReference type="AlphaFoldDB" id="A0AAP0SD81"/>
<dbReference type="EMBL" id="JBBPBK010000001">
    <property type="protein sequence ID" value="KAK9292802.1"/>
    <property type="molecule type" value="Genomic_DNA"/>
</dbReference>
<comment type="similarity">
    <text evidence="1">Belongs to the ornithine cyclodeaminase/mu-crystallin family.</text>
</comment>
<dbReference type="GO" id="GO:0005737">
    <property type="term" value="C:cytoplasm"/>
    <property type="evidence" value="ECO:0007669"/>
    <property type="project" value="TreeGrafter"/>
</dbReference>
<dbReference type="Proteomes" id="UP001415857">
    <property type="component" value="Unassembled WGS sequence"/>
</dbReference>
<gene>
    <name evidence="3" type="ORF">L1049_020782</name>
</gene>
<dbReference type="SUPFAM" id="SSF51735">
    <property type="entry name" value="NAD(P)-binding Rossmann-fold domains"/>
    <property type="match status" value="1"/>
</dbReference>
<keyword evidence="2" id="KW-0472">Membrane</keyword>
<dbReference type="InterPro" id="IPR036291">
    <property type="entry name" value="NAD(P)-bd_dom_sf"/>
</dbReference>
<evidence type="ECO:0000313" key="4">
    <source>
        <dbReference type="Proteomes" id="UP001415857"/>
    </source>
</evidence>
<evidence type="ECO:0000256" key="1">
    <source>
        <dbReference type="ARBA" id="ARBA00008903"/>
    </source>
</evidence>
<dbReference type="InterPro" id="IPR023401">
    <property type="entry name" value="ODC_N"/>
</dbReference>
<sequence>MNGIEMTRWHHISGLPSKLLSRNDAHVLVMIGMGSLALHLIKALIMARLSLRKVITWNRMVERVRKGFRGRVESDGFALESSGCLEEFVKLGNIVSCAKNADISLVKGEELKGRCTFRFGWVV</sequence>
<dbReference type="InterPro" id="IPR003462">
    <property type="entry name" value="ODC_Mu_crystall"/>
</dbReference>
<dbReference type="PANTHER" id="PTHR13812">
    <property type="entry name" value="KETIMINE REDUCTASE MU-CRYSTALLIN"/>
    <property type="match status" value="1"/>
</dbReference>
<accession>A0AAP0SD81</accession>
<keyword evidence="2" id="KW-1133">Transmembrane helix</keyword>
<dbReference type="Gene3D" id="3.40.50.720">
    <property type="entry name" value="NAD(P)-binding Rossmann-like Domain"/>
    <property type="match status" value="1"/>
</dbReference>
<feature type="transmembrane region" description="Helical" evidence="2">
    <location>
        <begin position="25"/>
        <end position="45"/>
    </location>
</feature>
<protein>
    <submittedName>
        <fullName evidence="3">Uncharacterized protein</fullName>
    </submittedName>
</protein>
<evidence type="ECO:0000313" key="3">
    <source>
        <dbReference type="EMBL" id="KAK9292802.1"/>
    </source>
</evidence>
<dbReference type="PANTHER" id="PTHR13812:SF19">
    <property type="entry name" value="KETIMINE REDUCTASE MU-CRYSTALLIN"/>
    <property type="match status" value="1"/>
</dbReference>
<name>A0AAP0SD81_LIQFO</name>